<sequence>MNGKDKIIKRLDRNIKLDYIYTLISNLNMQSSIWVLYLGYCDMNLMQIGVLEGIYHVTSIICEVPSGAMADLLGRRKSMIISRILIALSCIIMLFSKSFWLFACSFITQAMGNNFNSGSEEAFVYDSMKLLGKEQDYMRFNGRLNVIIEISQAIATVAGGVLAEFSYVWCYSACVMIALLTLMPLLFMVEPPILHKNEGKAKESGKEKRILQHFKMSVHILQSNKKILNIVGYYSAILAAYTLLFFYSQQYFANLGLNKIEISFIMLLAGGASCLGALSSEMMYQLLETKLVKLSAGIIAVSMVAYGFDILFIAVVSFIVASYFSSMLYPVQSASLNKLIPSSQRATLISVNSMFFSITMLIFFPIAGGVADNFGLVKVFMGLGILILAIVGLTVKIRLK</sequence>
<dbReference type="Gene3D" id="1.20.1250.20">
    <property type="entry name" value="MFS general substrate transporter like domains"/>
    <property type="match status" value="1"/>
</dbReference>
<keyword evidence="5 6" id="KW-0472">Membrane</keyword>
<dbReference type="InterPro" id="IPR011701">
    <property type="entry name" value="MFS"/>
</dbReference>
<feature type="transmembrane region" description="Helical" evidence="6">
    <location>
        <begin position="374"/>
        <end position="395"/>
    </location>
</feature>
<evidence type="ECO:0000256" key="4">
    <source>
        <dbReference type="ARBA" id="ARBA00022989"/>
    </source>
</evidence>
<dbReference type="EMBL" id="QRCT01000012">
    <property type="protein sequence ID" value="RDU24751.1"/>
    <property type="molecule type" value="Genomic_DNA"/>
</dbReference>
<comment type="subcellular location">
    <subcellularLocation>
        <location evidence="1">Cell membrane</location>
        <topology evidence="1">Multi-pass membrane protein</topology>
    </subcellularLocation>
</comment>
<feature type="domain" description="Major facilitator superfamily (MFS) profile" evidence="7">
    <location>
        <begin position="1"/>
        <end position="400"/>
    </location>
</feature>
<dbReference type="PROSITE" id="PS00216">
    <property type="entry name" value="SUGAR_TRANSPORT_1"/>
    <property type="match status" value="1"/>
</dbReference>
<dbReference type="InterPro" id="IPR053160">
    <property type="entry name" value="MFS_DHA3_Transporter"/>
</dbReference>
<proteinExistence type="predicted"/>
<feature type="transmembrane region" description="Helical" evidence="6">
    <location>
        <begin position="227"/>
        <end position="248"/>
    </location>
</feature>
<evidence type="ECO:0000256" key="2">
    <source>
        <dbReference type="ARBA" id="ARBA00022448"/>
    </source>
</evidence>
<dbReference type="OrthoDB" id="9816124at2"/>
<dbReference type="AlphaFoldDB" id="A0A371AYW9"/>
<keyword evidence="3 6" id="KW-0812">Transmembrane</keyword>
<name>A0A371AYW9_9FIRM</name>
<dbReference type="InterPro" id="IPR005829">
    <property type="entry name" value="Sugar_transporter_CS"/>
</dbReference>
<accession>A0A371AYW9</accession>
<reference evidence="8 9" key="1">
    <citation type="submission" date="2018-07" db="EMBL/GenBank/DDBJ databases">
        <title>Anaerosacharophilus polymeroproducens gen. nov. sp. nov., an anaerobic bacterium isolated from salt field.</title>
        <authorList>
            <person name="Kim W."/>
            <person name="Yang S.-H."/>
            <person name="Oh J."/>
            <person name="Lee J.-H."/>
            <person name="Kwon K.K."/>
        </authorList>
    </citation>
    <scope>NUCLEOTIDE SEQUENCE [LARGE SCALE GENOMIC DNA]</scope>
    <source>
        <strain evidence="8 9">MCWD5</strain>
    </source>
</reference>
<evidence type="ECO:0000256" key="5">
    <source>
        <dbReference type="ARBA" id="ARBA00023136"/>
    </source>
</evidence>
<feature type="transmembrane region" description="Helical" evidence="6">
    <location>
        <begin position="260"/>
        <end position="278"/>
    </location>
</feature>
<dbReference type="InterPro" id="IPR036259">
    <property type="entry name" value="MFS_trans_sf"/>
</dbReference>
<organism evidence="8 9">
    <name type="scientific">Anaerosacchariphilus polymeriproducens</name>
    <dbReference type="NCBI Taxonomy" id="1812858"/>
    <lineage>
        <taxon>Bacteria</taxon>
        <taxon>Bacillati</taxon>
        <taxon>Bacillota</taxon>
        <taxon>Clostridia</taxon>
        <taxon>Lachnospirales</taxon>
        <taxon>Lachnospiraceae</taxon>
        <taxon>Anaerosacchariphilus</taxon>
    </lineage>
</organism>
<feature type="transmembrane region" description="Helical" evidence="6">
    <location>
        <begin position="85"/>
        <end position="108"/>
    </location>
</feature>
<protein>
    <submittedName>
        <fullName evidence="8">MFS transporter</fullName>
    </submittedName>
</protein>
<gene>
    <name evidence="8" type="ORF">DWV06_03285</name>
</gene>
<dbReference type="PANTHER" id="PTHR23530">
    <property type="entry name" value="TRANSPORT PROTEIN-RELATED"/>
    <property type="match status" value="1"/>
</dbReference>
<dbReference type="GO" id="GO:0005886">
    <property type="term" value="C:plasma membrane"/>
    <property type="evidence" value="ECO:0007669"/>
    <property type="project" value="UniProtKB-SubCell"/>
</dbReference>
<keyword evidence="4 6" id="KW-1133">Transmembrane helix</keyword>
<comment type="caution">
    <text evidence="8">The sequence shown here is derived from an EMBL/GenBank/DDBJ whole genome shotgun (WGS) entry which is preliminary data.</text>
</comment>
<keyword evidence="9" id="KW-1185">Reference proteome</keyword>
<evidence type="ECO:0000259" key="7">
    <source>
        <dbReference type="PROSITE" id="PS50850"/>
    </source>
</evidence>
<dbReference type="PANTHER" id="PTHR23530:SF1">
    <property type="entry name" value="PERMEASE, MAJOR FACILITATOR SUPERFAMILY-RELATED"/>
    <property type="match status" value="1"/>
</dbReference>
<feature type="transmembrane region" description="Helical" evidence="6">
    <location>
        <begin position="298"/>
        <end position="325"/>
    </location>
</feature>
<evidence type="ECO:0000256" key="1">
    <source>
        <dbReference type="ARBA" id="ARBA00004651"/>
    </source>
</evidence>
<feature type="transmembrane region" description="Helical" evidence="6">
    <location>
        <begin position="346"/>
        <end position="368"/>
    </location>
</feature>
<feature type="transmembrane region" description="Helical" evidence="6">
    <location>
        <begin position="169"/>
        <end position="189"/>
    </location>
</feature>
<evidence type="ECO:0000256" key="3">
    <source>
        <dbReference type="ARBA" id="ARBA00022692"/>
    </source>
</evidence>
<evidence type="ECO:0000256" key="6">
    <source>
        <dbReference type="SAM" id="Phobius"/>
    </source>
</evidence>
<dbReference type="InterPro" id="IPR020846">
    <property type="entry name" value="MFS_dom"/>
</dbReference>
<dbReference type="Pfam" id="PF07690">
    <property type="entry name" value="MFS_1"/>
    <property type="match status" value="1"/>
</dbReference>
<dbReference type="Proteomes" id="UP000255036">
    <property type="component" value="Unassembled WGS sequence"/>
</dbReference>
<dbReference type="GO" id="GO:0022857">
    <property type="term" value="F:transmembrane transporter activity"/>
    <property type="evidence" value="ECO:0007669"/>
    <property type="project" value="InterPro"/>
</dbReference>
<feature type="transmembrane region" description="Helical" evidence="6">
    <location>
        <begin position="20"/>
        <end position="39"/>
    </location>
</feature>
<dbReference type="PROSITE" id="PS50850">
    <property type="entry name" value="MFS"/>
    <property type="match status" value="1"/>
</dbReference>
<evidence type="ECO:0000313" key="9">
    <source>
        <dbReference type="Proteomes" id="UP000255036"/>
    </source>
</evidence>
<keyword evidence="2" id="KW-0813">Transport</keyword>
<dbReference type="SUPFAM" id="SSF103473">
    <property type="entry name" value="MFS general substrate transporter"/>
    <property type="match status" value="1"/>
</dbReference>
<evidence type="ECO:0000313" key="8">
    <source>
        <dbReference type="EMBL" id="RDU24751.1"/>
    </source>
</evidence>